<accession>A0A1J5GYK8</accession>
<dbReference type="SUPFAM" id="SSF51735">
    <property type="entry name" value="NAD(P)-binding Rossmann-fold domains"/>
    <property type="match status" value="1"/>
</dbReference>
<reference evidence="3 4" key="1">
    <citation type="journal article" date="2016" name="Environ. Microbiol.">
        <title>Genomic resolution of a cold subsurface aquifer community provides metabolic insights for novel microbes adapted to high CO concentrations.</title>
        <authorList>
            <person name="Probst A.J."/>
            <person name="Castelle C.J."/>
            <person name="Singh A."/>
            <person name="Brown C.T."/>
            <person name="Anantharaman K."/>
            <person name="Sharon I."/>
            <person name="Hug L.A."/>
            <person name="Burstein D."/>
            <person name="Emerson J.B."/>
            <person name="Thomas B.C."/>
            <person name="Banfield J.F."/>
        </authorList>
    </citation>
    <scope>NUCLEOTIDE SEQUENCE [LARGE SCALE GENOMIC DNA]</scope>
    <source>
        <strain evidence="3">CG2_30_33_13</strain>
    </source>
</reference>
<evidence type="ECO:0008006" key="5">
    <source>
        <dbReference type="Google" id="ProtNLM"/>
    </source>
</evidence>
<dbReference type="Proteomes" id="UP000182763">
    <property type="component" value="Unassembled WGS sequence"/>
</dbReference>
<gene>
    <name evidence="3" type="ORF">AUK42_00930</name>
</gene>
<dbReference type="RefSeq" id="WP_406607474.1">
    <property type="nucleotide sequence ID" value="NZ_PFKO01000177.1"/>
</dbReference>
<comment type="caution">
    <text evidence="3">The sequence shown here is derived from an EMBL/GenBank/DDBJ whole genome shotgun (WGS) entry which is preliminary data.</text>
</comment>
<evidence type="ECO:0000313" key="3">
    <source>
        <dbReference type="EMBL" id="OIP74626.1"/>
    </source>
</evidence>
<sequence length="447" mass="50418">MEYESIINILAPLLRGLTFDGEKGKIIFFTDNPERVDFLVKPKNYNRLMTQKIDFSPLYLDDIGDIKDIQNKDQENKIVIKTIERFKEYITKYKKEPPAVILKNIGLFFLGNTYDECIITRRDYPEYLKAILISFDFPAKGNLIGEKKSLWQKNIQSFQKIPEAISKEKKDRNKVVKNKIAVVTGGAQGFGESIVRGLTEFGSLVFIADLNFKGASALAKELNSYYRRTTALPIKVDVSDEKSVSLLVSKVIKMAGGIDIFISNAGVLRAGSIKEMDREIFNLVTKVNYFGYFLCTKYVSKIMAFQNRPNNKYYTDIIQINSKSGLAGSNKNSAYAGSKFGGIGLTQSFALELVQDNIKVNSICPGNFFEGPLWSDPKAGLFVQYLKTKKVPQAQTVEEVKKYYESQVPMQRGCTGQDVMKAIFYIIEQKYETGQAIPVTGGQIMLK</sequence>
<dbReference type="InterPro" id="IPR036291">
    <property type="entry name" value="NAD(P)-bd_dom_sf"/>
</dbReference>
<dbReference type="PANTHER" id="PTHR42760">
    <property type="entry name" value="SHORT-CHAIN DEHYDROGENASES/REDUCTASES FAMILY MEMBER"/>
    <property type="match status" value="1"/>
</dbReference>
<dbReference type="PROSITE" id="PS00061">
    <property type="entry name" value="ADH_SHORT"/>
    <property type="match status" value="1"/>
</dbReference>
<organism evidence="3 4">
    <name type="scientific">Candidatus Infernicultor aquiphilus</name>
    <dbReference type="NCBI Taxonomy" id="1805029"/>
    <lineage>
        <taxon>Bacteria</taxon>
        <taxon>Pseudomonadati</taxon>
        <taxon>Atribacterota</taxon>
        <taxon>Candidatus Phoenicimicrobiia</taxon>
        <taxon>Candidatus Pheonicimicrobiales</taxon>
        <taxon>Candidatus Phoenicimicrobiaceae</taxon>
        <taxon>Candidatus Infernicultor</taxon>
    </lineage>
</organism>
<comment type="similarity">
    <text evidence="1 2">Belongs to the short-chain dehydrogenases/reductases (SDR) family.</text>
</comment>
<evidence type="ECO:0000313" key="4">
    <source>
        <dbReference type="Proteomes" id="UP000182763"/>
    </source>
</evidence>
<dbReference type="EMBL" id="MNYY01000020">
    <property type="protein sequence ID" value="OIP74626.1"/>
    <property type="molecule type" value="Genomic_DNA"/>
</dbReference>
<evidence type="ECO:0000256" key="2">
    <source>
        <dbReference type="RuleBase" id="RU000363"/>
    </source>
</evidence>
<dbReference type="InterPro" id="IPR020904">
    <property type="entry name" value="Sc_DH/Rdtase_CS"/>
</dbReference>
<dbReference type="STRING" id="1805029.AUK42_00930"/>
<dbReference type="GO" id="GO:0016616">
    <property type="term" value="F:oxidoreductase activity, acting on the CH-OH group of donors, NAD or NADP as acceptor"/>
    <property type="evidence" value="ECO:0007669"/>
    <property type="project" value="TreeGrafter"/>
</dbReference>
<dbReference type="Pfam" id="PF00106">
    <property type="entry name" value="adh_short"/>
    <property type="match status" value="1"/>
</dbReference>
<protein>
    <recommendedName>
        <fullName evidence="5">Sorbitol-6-phosphate 2-dehydrogenase</fullName>
    </recommendedName>
</protein>
<dbReference type="AlphaFoldDB" id="A0A1J5GYK8"/>
<dbReference type="PRINTS" id="PR00080">
    <property type="entry name" value="SDRFAMILY"/>
</dbReference>
<dbReference type="PRINTS" id="PR00081">
    <property type="entry name" value="GDHRDH"/>
</dbReference>
<evidence type="ECO:0000256" key="1">
    <source>
        <dbReference type="ARBA" id="ARBA00006484"/>
    </source>
</evidence>
<dbReference type="Gene3D" id="3.40.50.720">
    <property type="entry name" value="NAD(P)-binding Rossmann-like Domain"/>
    <property type="match status" value="1"/>
</dbReference>
<dbReference type="PANTHER" id="PTHR42760:SF105">
    <property type="entry name" value="SORBITOL-6-PHOSPHATE 2-DEHYDROGENASE"/>
    <property type="match status" value="1"/>
</dbReference>
<dbReference type="InterPro" id="IPR002347">
    <property type="entry name" value="SDR_fam"/>
</dbReference>
<name>A0A1J5GYK8_9BACT</name>
<proteinExistence type="inferred from homology"/>